<gene>
    <name evidence="2" type="ORF">NUTIK01_32790</name>
</gene>
<feature type="chain" id="PRO_5046346067" description="Sel1 repeat family protein" evidence="1">
    <location>
        <begin position="20"/>
        <end position="426"/>
    </location>
</feature>
<organism evidence="2 3">
    <name type="scientific">Novosphingobium pituita</name>
    <dbReference type="NCBI Taxonomy" id="3056842"/>
    <lineage>
        <taxon>Bacteria</taxon>
        <taxon>Pseudomonadati</taxon>
        <taxon>Pseudomonadota</taxon>
        <taxon>Alphaproteobacteria</taxon>
        <taxon>Sphingomonadales</taxon>
        <taxon>Sphingomonadaceae</taxon>
        <taxon>Novosphingobium</taxon>
    </lineage>
</organism>
<evidence type="ECO:0000256" key="1">
    <source>
        <dbReference type="SAM" id="SignalP"/>
    </source>
</evidence>
<evidence type="ECO:0000313" key="2">
    <source>
        <dbReference type="EMBL" id="GMM62502.1"/>
    </source>
</evidence>
<keyword evidence="3" id="KW-1185">Reference proteome</keyword>
<keyword evidence="1" id="KW-0732">Signal</keyword>
<proteinExistence type="predicted"/>
<accession>A0ABQ6PD60</accession>
<protein>
    <recommendedName>
        <fullName evidence="4">Sel1 repeat family protein</fullName>
    </recommendedName>
</protein>
<name>A0ABQ6PD60_9SPHN</name>
<dbReference type="Proteomes" id="UP001187221">
    <property type="component" value="Unassembled WGS sequence"/>
</dbReference>
<sequence>MFKKLMVAGILAMPVPSYASPPMPSESIRIITAALPECTGGWIETDRRGRVFPMDLAPRLSLLSGPSNALDQDAGQDLYQIAKGLLAPATGVHDRMMDGDASLKCPAHAKEAVALMEYLVDEKPDAWRGATNAFEWLGLAYESGAAGAKNVAKARRYYLRFRIHTGVGPEARWSDGIDNSLLGNVERAGLRPYLDALAQSKRGGGAARLALAEAALPTDPLAARKWLRYLDDRPLIRLLELEDQKRIPVIADGEEIEFWAEASRTLFGYRKYSARLLKAAQQVDGGSIPTSAERPSIDLLRSHLDMASVADTDATRDPIPVRALVTPEGRAIWIEACSTHPAQSMPLQVLNVQLNAARLYSVKNVAELPTLPVVKVDGRPAYGWIILPAVHFTRTDKGKLEIKFANLPSERCVYSGIANAPPSPVM</sequence>
<feature type="signal peptide" evidence="1">
    <location>
        <begin position="1"/>
        <end position="19"/>
    </location>
</feature>
<comment type="caution">
    <text evidence="2">The sequence shown here is derived from an EMBL/GenBank/DDBJ whole genome shotgun (WGS) entry which is preliminary data.</text>
</comment>
<reference evidence="2 3" key="1">
    <citation type="submission" date="2023-06" db="EMBL/GenBank/DDBJ databases">
        <title>Draft genome sequence of Novosphingobium sp. strain IK01.</title>
        <authorList>
            <person name="Hatamoto M."/>
            <person name="Ikarashi T."/>
            <person name="Yamaguchi T."/>
        </authorList>
    </citation>
    <scope>NUCLEOTIDE SEQUENCE [LARGE SCALE GENOMIC DNA]</scope>
    <source>
        <strain evidence="2 3">IK01</strain>
    </source>
</reference>
<evidence type="ECO:0008006" key="4">
    <source>
        <dbReference type="Google" id="ProtNLM"/>
    </source>
</evidence>
<evidence type="ECO:0000313" key="3">
    <source>
        <dbReference type="Proteomes" id="UP001187221"/>
    </source>
</evidence>
<dbReference type="EMBL" id="BTFW01000002">
    <property type="protein sequence ID" value="GMM62502.1"/>
    <property type="molecule type" value="Genomic_DNA"/>
</dbReference>